<dbReference type="PANTHER" id="PTHR30386:SF28">
    <property type="entry name" value="EXPORTED PROTEIN"/>
    <property type="match status" value="1"/>
</dbReference>
<dbReference type="InterPro" id="IPR050739">
    <property type="entry name" value="MFP"/>
</dbReference>
<organism evidence="3 4">
    <name type="scientific">Hufsiella ginkgonis</name>
    <dbReference type="NCBI Taxonomy" id="2695274"/>
    <lineage>
        <taxon>Bacteria</taxon>
        <taxon>Pseudomonadati</taxon>
        <taxon>Bacteroidota</taxon>
        <taxon>Sphingobacteriia</taxon>
        <taxon>Sphingobacteriales</taxon>
        <taxon>Sphingobacteriaceae</taxon>
        <taxon>Hufsiella</taxon>
    </lineage>
</organism>
<accession>A0A7K1XTQ6</accession>
<evidence type="ECO:0000313" key="4">
    <source>
        <dbReference type="Proteomes" id="UP000451233"/>
    </source>
</evidence>
<proteinExistence type="predicted"/>
<dbReference type="PANTHER" id="PTHR30386">
    <property type="entry name" value="MEMBRANE FUSION SUBUNIT OF EMRAB-TOLC MULTIDRUG EFFLUX PUMP"/>
    <property type="match status" value="1"/>
</dbReference>
<keyword evidence="1" id="KW-0812">Transmembrane</keyword>
<feature type="transmembrane region" description="Helical" evidence="1">
    <location>
        <begin position="28"/>
        <end position="49"/>
    </location>
</feature>
<dbReference type="EMBL" id="WVHS01000001">
    <property type="protein sequence ID" value="MXV13896.1"/>
    <property type="molecule type" value="Genomic_DNA"/>
</dbReference>
<dbReference type="Pfam" id="PF26002">
    <property type="entry name" value="Beta-barrel_AprE"/>
    <property type="match status" value="1"/>
</dbReference>
<evidence type="ECO:0000256" key="1">
    <source>
        <dbReference type="SAM" id="Phobius"/>
    </source>
</evidence>
<feature type="domain" description="AprE-like beta-barrel" evidence="2">
    <location>
        <begin position="330"/>
        <end position="409"/>
    </location>
</feature>
<reference evidence="3 4" key="1">
    <citation type="submission" date="2019-11" db="EMBL/GenBank/DDBJ databases">
        <title>Pedobacter sp. HMF7056 Genome sequencing and assembly.</title>
        <authorList>
            <person name="Kang H."/>
            <person name="Kim H."/>
            <person name="Joh K."/>
        </authorList>
    </citation>
    <scope>NUCLEOTIDE SEQUENCE [LARGE SCALE GENOMIC DNA]</scope>
    <source>
        <strain evidence="3 4">HMF7056</strain>
    </source>
</reference>
<dbReference type="InterPro" id="IPR058982">
    <property type="entry name" value="Beta-barrel_AprE"/>
</dbReference>
<keyword evidence="4" id="KW-1185">Reference proteome</keyword>
<keyword evidence="1" id="KW-1133">Transmembrane helix</keyword>
<comment type="caution">
    <text evidence="3">The sequence shown here is derived from an EMBL/GenBank/DDBJ whole genome shotgun (WGS) entry which is preliminary data.</text>
</comment>
<gene>
    <name evidence="3" type="ORF">GS398_01160</name>
</gene>
<name>A0A7K1XTQ6_9SPHI</name>
<dbReference type="PRINTS" id="PR01490">
    <property type="entry name" value="RTXTOXIND"/>
</dbReference>
<protein>
    <submittedName>
        <fullName evidence="3">HlyD family efflux transporter periplasmic adaptor subunit</fullName>
    </submittedName>
</protein>
<evidence type="ECO:0000313" key="3">
    <source>
        <dbReference type="EMBL" id="MXV13896.1"/>
    </source>
</evidence>
<dbReference type="RefSeq" id="WP_160904921.1">
    <property type="nucleotide sequence ID" value="NZ_WVHS01000001.1"/>
</dbReference>
<dbReference type="AlphaFoldDB" id="A0A7K1XTQ6"/>
<dbReference type="Gene3D" id="2.40.30.170">
    <property type="match status" value="1"/>
</dbReference>
<dbReference type="Proteomes" id="UP000451233">
    <property type="component" value="Unassembled WGS sequence"/>
</dbReference>
<sequence>MEVTEEQAEYQSEMQEIIAAQPPWLVQWSMTILFLMIIMFVGLSAMIRYPDVVRSDLKINAEDAPKPVVAKVTGKLVRLLVADNAAVKRNQPLAFLESDGNPEKILTLYTQLTSLQKQLVNGENLSTTFLDDHGNFELGELQASYQEFYQSFLDYKSAVNEGFRQKKKAFLAKDIQSIDNHQKFLVAQLALQEKEYDLAVQEFEMHKKLLDEKVEARMEFKREEAKFLATQYPVRQTRAALSANRVDRYTKEKEIMELEEEVSLVKSTFFQAVNREVSEIEKWKNRFMVVATQAGRLEFSEVVQENQVVNEGQSLFYITPGNSAFFGILRIPQFSMGKVRKGQEVLIKLKGFPYEEYGIIHGHISYINEVPFRDSIFTARVKFSLEDNHLRQAVNLKTGMIADAEIITQEASVLKRLMRNVIRAIE</sequence>
<keyword evidence="1" id="KW-0472">Membrane</keyword>
<evidence type="ECO:0000259" key="2">
    <source>
        <dbReference type="Pfam" id="PF26002"/>
    </source>
</evidence>